<sequence>MKPIAPLLIALALLLSAGCAPTPVKVPDYVAPPEGPASAKIQVRSPALAGNGFLHVFDDGALCTGPHQLASSATATKAFNASSRLKAGEPSTLLFHYRNVAKKHCRVAMTFVPEAGRNYLATAFANEATSCGFILFDITDPTELKPVKRRALRTLIPAKDQGAYCRKADLEAEFAKAARPNRSNMKMSDLADILPPEPAK</sequence>
<comment type="caution">
    <text evidence="2">The sequence shown here is derived from an EMBL/GenBank/DDBJ whole genome shotgun (WGS) entry which is preliminary data.</text>
</comment>
<protein>
    <recommendedName>
        <fullName evidence="4">Lipoprotein</fullName>
    </recommendedName>
</protein>
<evidence type="ECO:0008006" key="4">
    <source>
        <dbReference type="Google" id="ProtNLM"/>
    </source>
</evidence>
<keyword evidence="3" id="KW-1185">Reference proteome</keyword>
<keyword evidence="1" id="KW-0732">Signal</keyword>
<reference evidence="2 3" key="1">
    <citation type="submission" date="2024-07" db="EMBL/GenBank/DDBJ databases">
        <title>Uliginosibacterium paludis KCTC:42655.</title>
        <authorList>
            <person name="Kim M.K."/>
        </authorList>
    </citation>
    <scope>NUCLEOTIDE SEQUENCE [LARGE SCALE GENOMIC DNA]</scope>
    <source>
        <strain evidence="2 3">KCTC 42655</strain>
    </source>
</reference>
<gene>
    <name evidence="2" type="ORF">ABVT11_08510</name>
</gene>
<feature type="chain" id="PRO_5045532201" description="Lipoprotein" evidence="1">
    <location>
        <begin position="23"/>
        <end position="200"/>
    </location>
</feature>
<evidence type="ECO:0000313" key="2">
    <source>
        <dbReference type="EMBL" id="MET1489866.1"/>
    </source>
</evidence>
<evidence type="ECO:0000256" key="1">
    <source>
        <dbReference type="SAM" id="SignalP"/>
    </source>
</evidence>
<dbReference type="Proteomes" id="UP001548590">
    <property type="component" value="Unassembled WGS sequence"/>
</dbReference>
<organism evidence="2 3">
    <name type="scientific">Uliginosibacterium paludis</name>
    <dbReference type="NCBI Taxonomy" id="1615952"/>
    <lineage>
        <taxon>Bacteria</taxon>
        <taxon>Pseudomonadati</taxon>
        <taxon>Pseudomonadota</taxon>
        <taxon>Betaproteobacteria</taxon>
        <taxon>Rhodocyclales</taxon>
        <taxon>Zoogloeaceae</taxon>
        <taxon>Uliginosibacterium</taxon>
    </lineage>
</organism>
<evidence type="ECO:0000313" key="3">
    <source>
        <dbReference type="Proteomes" id="UP001548590"/>
    </source>
</evidence>
<dbReference type="RefSeq" id="WP_345923155.1">
    <property type="nucleotide sequence ID" value="NZ_JBDIVF010000001.1"/>
</dbReference>
<name>A0ABV2CPM1_9RHOO</name>
<dbReference type="EMBL" id="JBEWLZ010000004">
    <property type="protein sequence ID" value="MET1489866.1"/>
    <property type="molecule type" value="Genomic_DNA"/>
</dbReference>
<accession>A0ABV2CPM1</accession>
<dbReference type="PROSITE" id="PS51257">
    <property type="entry name" value="PROKAR_LIPOPROTEIN"/>
    <property type="match status" value="1"/>
</dbReference>
<proteinExistence type="predicted"/>
<feature type="signal peptide" evidence="1">
    <location>
        <begin position="1"/>
        <end position="22"/>
    </location>
</feature>